<dbReference type="Pfam" id="PF07714">
    <property type="entry name" value="PK_Tyr_Ser-Thr"/>
    <property type="match status" value="1"/>
</dbReference>
<dbReference type="STRING" id="44941.A0A397VL56"/>
<dbReference type="EMBL" id="QKWP01000274">
    <property type="protein sequence ID" value="RIB23214.1"/>
    <property type="molecule type" value="Genomic_DNA"/>
</dbReference>
<evidence type="ECO:0000256" key="2">
    <source>
        <dbReference type="ARBA" id="ARBA00022741"/>
    </source>
</evidence>
<dbReference type="InterPro" id="IPR011009">
    <property type="entry name" value="Kinase-like_dom_sf"/>
</dbReference>
<evidence type="ECO:0000313" key="7">
    <source>
        <dbReference type="Proteomes" id="UP000266673"/>
    </source>
</evidence>
<dbReference type="PANTHER" id="PTHR44329:SF288">
    <property type="entry name" value="MITOGEN-ACTIVATED PROTEIN KINASE KINASE KINASE 20"/>
    <property type="match status" value="1"/>
</dbReference>
<evidence type="ECO:0000313" key="6">
    <source>
        <dbReference type="EMBL" id="RIB23214.1"/>
    </source>
</evidence>
<feature type="domain" description="Protein kinase" evidence="5">
    <location>
        <begin position="1"/>
        <end position="277"/>
    </location>
</feature>
<dbReference type="PRINTS" id="PR00109">
    <property type="entry name" value="TYRKINASE"/>
</dbReference>
<dbReference type="InterPro" id="IPR001245">
    <property type="entry name" value="Ser-Thr/Tyr_kinase_cat_dom"/>
</dbReference>
<keyword evidence="4" id="KW-0067">ATP-binding</keyword>
<reference evidence="6 7" key="1">
    <citation type="submission" date="2018-06" db="EMBL/GenBank/DDBJ databases">
        <title>Comparative genomics reveals the genomic features of Rhizophagus irregularis, R. cerebriforme, R. diaphanum and Gigaspora rosea, and their symbiotic lifestyle signature.</title>
        <authorList>
            <person name="Morin E."/>
            <person name="San Clemente H."/>
            <person name="Chen E.C.H."/>
            <person name="De La Providencia I."/>
            <person name="Hainaut M."/>
            <person name="Kuo A."/>
            <person name="Kohler A."/>
            <person name="Murat C."/>
            <person name="Tang N."/>
            <person name="Roy S."/>
            <person name="Loubradou J."/>
            <person name="Henrissat B."/>
            <person name="Grigoriev I.V."/>
            <person name="Corradi N."/>
            <person name="Roux C."/>
            <person name="Martin F.M."/>
        </authorList>
    </citation>
    <scope>NUCLEOTIDE SEQUENCE [LARGE SCALE GENOMIC DNA]</scope>
    <source>
        <strain evidence="6 7">DAOM 194757</strain>
    </source>
</reference>
<evidence type="ECO:0000256" key="4">
    <source>
        <dbReference type="ARBA" id="ARBA00022840"/>
    </source>
</evidence>
<dbReference type="GO" id="GO:0004674">
    <property type="term" value="F:protein serine/threonine kinase activity"/>
    <property type="evidence" value="ECO:0007669"/>
    <property type="project" value="TreeGrafter"/>
</dbReference>
<gene>
    <name evidence="6" type="ORF">C2G38_2242857</name>
</gene>
<keyword evidence="1" id="KW-0808">Transferase</keyword>
<dbReference type="OrthoDB" id="40902at2759"/>
<name>A0A397VL56_9GLOM</name>
<accession>A0A397VL56</accession>
<comment type="caution">
    <text evidence="6">The sequence shown here is derived from an EMBL/GenBank/DDBJ whole genome shotgun (WGS) entry which is preliminary data.</text>
</comment>
<dbReference type="InterPro" id="IPR051681">
    <property type="entry name" value="Ser/Thr_Kinases-Pseudokinases"/>
</dbReference>
<dbReference type="PANTHER" id="PTHR44329">
    <property type="entry name" value="SERINE/THREONINE-PROTEIN KINASE TNNI3K-RELATED"/>
    <property type="match status" value="1"/>
</dbReference>
<dbReference type="PROSITE" id="PS50011">
    <property type="entry name" value="PROTEIN_KINASE_DOM"/>
    <property type="match status" value="1"/>
</dbReference>
<dbReference type="InterPro" id="IPR000719">
    <property type="entry name" value="Prot_kinase_dom"/>
</dbReference>
<dbReference type="Proteomes" id="UP000266673">
    <property type="component" value="Unassembled WGS sequence"/>
</dbReference>
<dbReference type="GO" id="GO:0005737">
    <property type="term" value="C:cytoplasm"/>
    <property type="evidence" value="ECO:0007669"/>
    <property type="project" value="TreeGrafter"/>
</dbReference>
<organism evidence="6 7">
    <name type="scientific">Gigaspora rosea</name>
    <dbReference type="NCBI Taxonomy" id="44941"/>
    <lineage>
        <taxon>Eukaryota</taxon>
        <taxon>Fungi</taxon>
        <taxon>Fungi incertae sedis</taxon>
        <taxon>Mucoromycota</taxon>
        <taxon>Glomeromycotina</taxon>
        <taxon>Glomeromycetes</taxon>
        <taxon>Diversisporales</taxon>
        <taxon>Gigasporaceae</taxon>
        <taxon>Gigaspora</taxon>
    </lineage>
</organism>
<keyword evidence="3" id="KW-0418">Kinase</keyword>
<keyword evidence="2" id="KW-0547">Nucleotide-binding</keyword>
<sequence length="1872" mass="218778">MQTLTDCSAHSWVQKLHDCKKVTIIKNENLKILSNYSQTEMERTLDDKRVTLSPLTNVKYDSTDVERLKTELTSFEHENILRVFGLTYENMNYYIIREHANNGNMRDFLRNKHSSNYPLSWEEKQSLTYQVTKGLNFLHDNGIIHPELHPKNILMHNLTPKITNIGISKFHTSNGLPFTPYSPPEYLNKYNTIDKTKLNIYSLGVLMWEISNNGIEPFYKKYDGIKLAVEIVNCAREIPIKGTPLKYIEIYKKCWDINSDERPSCSEILEELKNISYDQVYDNSNDDDIVMDIDLPINTNETVIIKDCFLDFDELENQMMKKIEFINHFSLNKGRNCDKNDFIIGKKNILNYNGKLNFIKIDDFNPIVYFAKSNWKILNDFGVLSCSDSESPFSDVEIMRINIPIGVIEQKNCDLNKNFIQEIEDALNILDINEKRKKLRETFDEYGNYIITKGTIGGAIIIDCSNINVKSMSRLQTYLKWGIDYAKGEMPSIFEDESPDGFPSFTTSPQRSMKTVKDLYSWLKDLHDNKDFELISYEDYKPSYNLLNDSLKKQIIECFSLQPINKTPPVLIPQLPSEVEQKSFSEWLSLLKPSLLFYAYDWVKEFSLRYSTLVQNSKLTFKFLREPKITPINKISVLFAQPQTQKMAYLLENNITIKNVDELNLNETSDDYFSLLYDHLEDSQHSNNPSLRKIWCQIKFPVAKVSFDLSTIILSESCLDVNIVNETFENFQQYQNLSEIFKNHYGYLLPKTFIIGGILSKSYEQDYNSINIVNSQQIDFEEKYFCFQEKLEDFLTNLSEKYNIDTSLFFSDDKVIKQNQIGCWYTSLKDNPDNWRIISFEDWSQIYNVDLNDNNYQIVFNGEHSLIRDNQSELMIEFPRTLTNNNYHIYGSVIKMNKYKSWERVQEAMVTFDHTDQHGCVALIHKSNNIRLNKDTTKVLWFVLAKSEEYYTNNYKDIKVTYGKIETSGIPTNVNLKTKGIYTDSILVISFVPKQQKDISPYHIKIERWSSNTVVLKVKKTNESNSVQNYREKMILHWCMIDTNGKNLVNVVNQETRPWNLYGNIFDEKSRKADIDPIYYGPIESSITPEKANELYCKLKNESRKPLIENKDEKSPTVIKFTGYIKAAEMSHKEVNENNTQEISKYYKESADFKEEKQEVEKYLKFSTNSQNNVILGGLLYSDENLGYEHRNFENRKFKRRNIENGKMWYIQIAIKKSLETKEPPGKRDRSQEIASNNDFALKIPFVIPQLFHSLSQLSETEISYIHKSPTSNNENFGYNGYNHIPSLNSLVDEIKINIFRFILYPKNLSLTCKSWNNITNDSQARAEWILYQFGRAHSLFHAVRLGPSFISISVVQSILAKGGIFSRYFTQRLCMHFGRYDHQLIELKIKHMSQIDAERIQRLQQNTNAPWGSDLPIPVFTYFVTEASKRFNEEGLVLKGNDLELFHFYSAGPHVITNAQNILMKNIDSIKILIFQFKFIPFPPRLEVKQTNLPEEYPPKDGYENSRQLNVIARAILIHKELVNMWIDIGYFDICEDVNDLVMQGAILILYPPMPTNDWVRPDVKKVTERLSEFIEIGFKLPYALICDIFQLFEHRLDNVGEILLASFLSLKQDSHECFFKNCVIELIKPERNLKKTNLLDFLYHKMNENQEQLLLNAMKFYGLDNHLVDYEKFETYTSSIRFLTLSSTYHHWALMTFKVGSPITSLCFNDILQTRISIDIRRQNSNMTLNRTTQEEIEIACNIYNIYCNTGNFFLPIYMELICHASEIEILGPLFEGYLPELYNLPITFQFPLPISEDGDVIQPLPSIVEGSNNPSSLINKNVRQTYSKQLIQEWSVVLNKMNHEIDLNGVEFTRNFKEYFKVFINLLNK</sequence>
<dbReference type="Gene3D" id="1.10.510.10">
    <property type="entry name" value="Transferase(Phosphotransferase) domain 1"/>
    <property type="match status" value="1"/>
</dbReference>
<dbReference type="SUPFAM" id="SSF56112">
    <property type="entry name" value="Protein kinase-like (PK-like)"/>
    <property type="match status" value="1"/>
</dbReference>
<proteinExistence type="predicted"/>
<evidence type="ECO:0000256" key="3">
    <source>
        <dbReference type="ARBA" id="ARBA00022777"/>
    </source>
</evidence>
<dbReference type="GO" id="GO:0005524">
    <property type="term" value="F:ATP binding"/>
    <property type="evidence" value="ECO:0007669"/>
    <property type="project" value="UniProtKB-KW"/>
</dbReference>
<evidence type="ECO:0000256" key="1">
    <source>
        <dbReference type="ARBA" id="ARBA00022679"/>
    </source>
</evidence>
<keyword evidence="7" id="KW-1185">Reference proteome</keyword>
<protein>
    <recommendedName>
        <fullName evidence="5">Protein kinase domain-containing protein</fullName>
    </recommendedName>
</protein>
<evidence type="ECO:0000259" key="5">
    <source>
        <dbReference type="PROSITE" id="PS50011"/>
    </source>
</evidence>